<dbReference type="Proteomes" id="UP000050833">
    <property type="component" value="Unassembled WGS sequence"/>
</dbReference>
<dbReference type="GO" id="GO:0031388">
    <property type="term" value="P:organic acid phosphorylation"/>
    <property type="evidence" value="ECO:0007669"/>
    <property type="project" value="UniProtKB-UniRule"/>
</dbReference>
<name>A0AAW3JT87_9FIRM</name>
<keyword evidence="3 4" id="KW-0418">Kinase</keyword>
<dbReference type="InterPro" id="IPR036129">
    <property type="entry name" value="Glycerate_kinase_sf"/>
</dbReference>
<sequence length="379" mass="39669">MNILISIDSFKGSMTSMQAGEAAKKGILKAVPDADVLVCPLADGGEGTTDALTDGMDGEKISLTVTGPLGEKTDCYYGWLDGSKKAVMEMASAAGITLVHEKNPLAATTFGVGEMIFDAIKRGAENIIIGIGGSATNDGGIGMLKALGYEFLDKNGKDVGLGASSLGKVEKIVDDKVNPLISKVKFQVVCDVDNPLCGENGATYIFGTQKGVTDEMKPVIDRAMKHFAEKTAEKLGVSCEDIAGAGAAGGLGFAFLSYLNAELKPGVELIMQATDMEEKIKMADIVVTGEGRLDSQTVMGKAPIGVAGLAKKYNKKVIAFAGSVSDDAVLCNANGIDAFFPIVRGATTLEKAMRTENAVKNMELTAEQVFRLAADFMVH</sequence>
<evidence type="ECO:0000256" key="2">
    <source>
        <dbReference type="ARBA" id="ARBA00022679"/>
    </source>
</evidence>
<dbReference type="Gene3D" id="3.90.1510.10">
    <property type="entry name" value="Glycerate kinase, domain 2"/>
    <property type="match status" value="1"/>
</dbReference>
<dbReference type="InterPro" id="IPR018197">
    <property type="entry name" value="Glycerate_kinase_RE-like"/>
</dbReference>
<gene>
    <name evidence="5" type="ORF">APZ18_12590</name>
</gene>
<dbReference type="InterPro" id="IPR018193">
    <property type="entry name" value="Glyc_kinase_flavodox-like_fold"/>
</dbReference>
<accession>A0AAW3JT87</accession>
<keyword evidence="2 4" id="KW-0808">Transferase</keyword>
<dbReference type="AlphaFoldDB" id="A0AAW3JT87"/>
<dbReference type="NCBIfam" id="TIGR00045">
    <property type="entry name" value="glycerate kinase"/>
    <property type="match status" value="1"/>
</dbReference>
<proteinExistence type="inferred from homology"/>
<organism evidence="5 6">
    <name type="scientific">Butyribacter intestini</name>
    <dbReference type="NCBI Taxonomy" id="1703332"/>
    <lineage>
        <taxon>Bacteria</taxon>
        <taxon>Bacillati</taxon>
        <taxon>Bacillota</taxon>
        <taxon>Clostridia</taxon>
        <taxon>Lachnospirales</taxon>
        <taxon>Lachnospiraceae</taxon>
        <taxon>Butyribacter</taxon>
    </lineage>
</organism>
<dbReference type="RefSeq" id="WP_055945426.1">
    <property type="nucleotide sequence ID" value="NZ_DBGDCA010000201.1"/>
</dbReference>
<evidence type="ECO:0000313" key="5">
    <source>
        <dbReference type="EMBL" id="KQC85506.1"/>
    </source>
</evidence>
<dbReference type="GO" id="GO:0008887">
    <property type="term" value="F:glycerate kinase activity"/>
    <property type="evidence" value="ECO:0007669"/>
    <property type="project" value="UniProtKB-UniRule"/>
</dbReference>
<dbReference type="PANTHER" id="PTHR21599">
    <property type="entry name" value="GLYCERATE KINASE"/>
    <property type="match status" value="1"/>
</dbReference>
<dbReference type="Pfam" id="PF02595">
    <property type="entry name" value="Gly_kinase"/>
    <property type="match status" value="1"/>
</dbReference>
<comment type="caution">
    <text evidence="5">The sequence shown here is derived from an EMBL/GenBank/DDBJ whole genome shotgun (WGS) entry which is preliminary data.</text>
</comment>
<evidence type="ECO:0000256" key="3">
    <source>
        <dbReference type="ARBA" id="ARBA00022777"/>
    </source>
</evidence>
<protein>
    <submittedName>
        <fullName evidence="5">Glycerate kinase</fullName>
    </submittedName>
</protein>
<dbReference type="SUPFAM" id="SSF110738">
    <property type="entry name" value="Glycerate kinase I"/>
    <property type="match status" value="1"/>
</dbReference>
<dbReference type="PIRSF" id="PIRSF006078">
    <property type="entry name" value="GlxK"/>
    <property type="match status" value="1"/>
</dbReference>
<dbReference type="EMBL" id="LLKB01000005">
    <property type="protein sequence ID" value="KQC85506.1"/>
    <property type="molecule type" value="Genomic_DNA"/>
</dbReference>
<evidence type="ECO:0000313" key="6">
    <source>
        <dbReference type="Proteomes" id="UP000050833"/>
    </source>
</evidence>
<dbReference type="Gene3D" id="3.40.50.10350">
    <property type="entry name" value="Glycerate kinase, domain 1"/>
    <property type="match status" value="1"/>
</dbReference>
<evidence type="ECO:0000256" key="1">
    <source>
        <dbReference type="ARBA" id="ARBA00006284"/>
    </source>
</evidence>
<dbReference type="InterPro" id="IPR004381">
    <property type="entry name" value="Glycerate_kinase"/>
</dbReference>
<comment type="similarity">
    <text evidence="1 4">Belongs to the glycerate kinase type-1 family.</text>
</comment>
<keyword evidence="6" id="KW-1185">Reference proteome</keyword>
<reference evidence="5 6" key="1">
    <citation type="submission" date="2015-10" db="EMBL/GenBank/DDBJ databases">
        <title>Butyribacter intestini gen. nov., sp. nov., a butyric acid-producing bacterium of the family Lachnospiraceae isolated from the human faeces.</title>
        <authorList>
            <person name="Zou Y."/>
            <person name="Xue W."/>
            <person name="Luo G."/>
            <person name="Lv M."/>
        </authorList>
    </citation>
    <scope>NUCLEOTIDE SEQUENCE [LARGE SCALE GENOMIC DNA]</scope>
    <source>
        <strain evidence="5 6">TF01-11</strain>
    </source>
</reference>
<evidence type="ECO:0000256" key="4">
    <source>
        <dbReference type="PIRNR" id="PIRNR006078"/>
    </source>
</evidence>
<dbReference type="PANTHER" id="PTHR21599:SF0">
    <property type="entry name" value="GLYCERATE KINASE"/>
    <property type="match status" value="1"/>
</dbReference>